<dbReference type="EMBL" id="QGHB01000001">
    <property type="protein sequence ID" value="PWK91264.1"/>
    <property type="molecule type" value="Genomic_DNA"/>
</dbReference>
<dbReference type="PROSITE" id="PS51257">
    <property type="entry name" value="PROKAR_LIPOPROTEIN"/>
    <property type="match status" value="1"/>
</dbReference>
<sequence length="161" mass="16878">MHTPRLVVLTAALGLSGCTLAAPEVKPMEPFVAPSTTPSDTPACRLFDPAQLTEHRFHNGYANASSCFWLSDDAGPVVVSLREGVTAEQYLAKPDRLKTSPITIGRHSGLLAENSRGTGTCGVVLTHPDGVAAAEMLTEAGGRACEIAQAVMKVVEPKLPS</sequence>
<dbReference type="AlphaFoldDB" id="A0A316IFQ6"/>
<keyword evidence="1" id="KW-0732">Signal</keyword>
<dbReference type="InterPro" id="IPR024520">
    <property type="entry name" value="DUF3558"/>
</dbReference>
<comment type="caution">
    <text evidence="2">The sequence shown here is derived from an EMBL/GenBank/DDBJ whole genome shotgun (WGS) entry which is preliminary data.</text>
</comment>
<proteinExistence type="predicted"/>
<feature type="chain" id="PRO_5016385990" evidence="1">
    <location>
        <begin position="22"/>
        <end position="161"/>
    </location>
</feature>
<dbReference type="Pfam" id="PF12079">
    <property type="entry name" value="DUF3558"/>
    <property type="match status" value="1"/>
</dbReference>
<evidence type="ECO:0000256" key="1">
    <source>
        <dbReference type="SAM" id="SignalP"/>
    </source>
</evidence>
<evidence type="ECO:0000313" key="3">
    <source>
        <dbReference type="Proteomes" id="UP000246005"/>
    </source>
</evidence>
<name>A0A316IFQ6_9PSEU</name>
<gene>
    <name evidence="2" type="ORF">C8D88_1011298</name>
</gene>
<protein>
    <submittedName>
        <fullName evidence="2">Uncharacterized protein DUF3558</fullName>
    </submittedName>
</protein>
<dbReference type="Proteomes" id="UP000246005">
    <property type="component" value="Unassembled WGS sequence"/>
</dbReference>
<dbReference type="RefSeq" id="WP_109631684.1">
    <property type="nucleotide sequence ID" value="NZ_QGHB01000001.1"/>
</dbReference>
<accession>A0A316IFQ6</accession>
<evidence type="ECO:0000313" key="2">
    <source>
        <dbReference type="EMBL" id="PWK91264.1"/>
    </source>
</evidence>
<feature type="signal peptide" evidence="1">
    <location>
        <begin position="1"/>
        <end position="21"/>
    </location>
</feature>
<organism evidence="2 3">
    <name type="scientific">Lentzea atacamensis</name>
    <dbReference type="NCBI Taxonomy" id="531938"/>
    <lineage>
        <taxon>Bacteria</taxon>
        <taxon>Bacillati</taxon>
        <taxon>Actinomycetota</taxon>
        <taxon>Actinomycetes</taxon>
        <taxon>Pseudonocardiales</taxon>
        <taxon>Pseudonocardiaceae</taxon>
        <taxon>Lentzea</taxon>
    </lineage>
</organism>
<reference evidence="2 3" key="1">
    <citation type="submission" date="2018-05" db="EMBL/GenBank/DDBJ databases">
        <title>Genomic Encyclopedia of Type Strains, Phase IV (KMG-IV): sequencing the most valuable type-strain genomes for metagenomic binning, comparative biology and taxonomic classification.</title>
        <authorList>
            <person name="Goeker M."/>
        </authorList>
    </citation>
    <scope>NUCLEOTIDE SEQUENCE [LARGE SCALE GENOMIC DNA]</scope>
    <source>
        <strain evidence="2 3">DSM 45480</strain>
    </source>
</reference>